<dbReference type="Proteomes" id="UP000663452">
    <property type="component" value="Chromosome"/>
</dbReference>
<dbReference type="Gene3D" id="1.10.443.10">
    <property type="entry name" value="Intergrase catalytic core"/>
    <property type="match status" value="1"/>
</dbReference>
<protein>
    <submittedName>
        <fullName evidence="7">Site-specific integrase</fullName>
    </submittedName>
</protein>
<dbReference type="InterPro" id="IPR044068">
    <property type="entry name" value="CB"/>
</dbReference>
<dbReference type="Gene3D" id="1.10.150.130">
    <property type="match status" value="1"/>
</dbReference>
<evidence type="ECO:0000256" key="4">
    <source>
        <dbReference type="PROSITE-ProRule" id="PRU01248"/>
    </source>
</evidence>
<keyword evidence="2 4" id="KW-0238">DNA-binding</keyword>
<reference evidence="7 8" key="1">
    <citation type="submission" date="2021-02" db="EMBL/GenBank/DDBJ databases">
        <title>Paenibacillus tianjinensis sp. nov.</title>
        <authorList>
            <person name="Liu H."/>
        </authorList>
    </citation>
    <scope>NUCLEOTIDE SEQUENCE [LARGE SCALE GENOMIC DNA]</scope>
    <source>
        <strain evidence="7 8">TB2019</strain>
    </source>
</reference>
<evidence type="ECO:0000313" key="8">
    <source>
        <dbReference type="Proteomes" id="UP000663452"/>
    </source>
</evidence>
<dbReference type="Pfam" id="PF00589">
    <property type="entry name" value="Phage_integrase"/>
    <property type="match status" value="1"/>
</dbReference>
<evidence type="ECO:0000256" key="1">
    <source>
        <dbReference type="ARBA" id="ARBA00008857"/>
    </source>
</evidence>
<evidence type="ECO:0000259" key="6">
    <source>
        <dbReference type="PROSITE" id="PS51900"/>
    </source>
</evidence>
<dbReference type="SUPFAM" id="SSF56349">
    <property type="entry name" value="DNA breaking-rejoining enzymes"/>
    <property type="match status" value="1"/>
</dbReference>
<proteinExistence type="inferred from homology"/>
<dbReference type="EMBL" id="CP070969">
    <property type="protein sequence ID" value="QSF42711.1"/>
    <property type="molecule type" value="Genomic_DNA"/>
</dbReference>
<dbReference type="PROSITE" id="PS51900">
    <property type="entry name" value="CB"/>
    <property type="match status" value="1"/>
</dbReference>
<dbReference type="InterPro" id="IPR011010">
    <property type="entry name" value="DNA_brk_join_enz"/>
</dbReference>
<feature type="domain" description="Tyr recombinase" evidence="5">
    <location>
        <begin position="189"/>
        <end position="405"/>
    </location>
</feature>
<dbReference type="PROSITE" id="PS51898">
    <property type="entry name" value="TYR_RECOMBINASE"/>
    <property type="match status" value="1"/>
</dbReference>
<comment type="similarity">
    <text evidence="1">Belongs to the 'phage' integrase family.</text>
</comment>
<sequence length="420" mass="49520">MTTEKKRSSVPVPKKIPANNKQGYKWRLVIEGPPNPITGERKQIPRVRDTQKEVIAACQDEYKRLEAGFDSKRAKTLTFEQAGLEWIKTYSKLGKKGKTVETREEDFKTMCLYMGKVLVASFKHNQYQKIINKLDDDGYSLNTIKKYHTTTNLIFKWVIKEEIRDDNPCIGISYPKKQLTVEEIKDNEIYEKYLDRNELYDFLDVLEDYGTGDDLEAFYFLLFSGTRPGELCALEWPDINSETFECHIYKTIFFPRGQKGRYELTPPKTKKSIRKFLLDEFIINMLKKLKIRQEERYNRYKELNDDFVETQFIFTNTNGTPYRPNTLVRYMERLLKLTDIKKHATPHIFRHTHITMLIEASLESGSQIDLKTIMDRVGHDDSKTTLGIYTHVTERMKQQNSEIAKFHFENILNRRNNPTL</sequence>
<dbReference type="InterPro" id="IPR002104">
    <property type="entry name" value="Integrase_catalytic"/>
</dbReference>
<evidence type="ECO:0000259" key="5">
    <source>
        <dbReference type="PROSITE" id="PS51898"/>
    </source>
</evidence>
<dbReference type="InterPro" id="IPR050090">
    <property type="entry name" value="Tyrosine_recombinase_XerCD"/>
</dbReference>
<dbReference type="InterPro" id="IPR013762">
    <property type="entry name" value="Integrase-like_cat_sf"/>
</dbReference>
<dbReference type="PANTHER" id="PTHR30349">
    <property type="entry name" value="PHAGE INTEGRASE-RELATED"/>
    <property type="match status" value="1"/>
</dbReference>
<dbReference type="PANTHER" id="PTHR30349:SF64">
    <property type="entry name" value="PROPHAGE INTEGRASE INTD-RELATED"/>
    <property type="match status" value="1"/>
</dbReference>
<dbReference type="InterPro" id="IPR010998">
    <property type="entry name" value="Integrase_recombinase_N"/>
</dbReference>
<evidence type="ECO:0000256" key="2">
    <source>
        <dbReference type="ARBA" id="ARBA00023125"/>
    </source>
</evidence>
<dbReference type="CDD" id="cd01189">
    <property type="entry name" value="INT_ICEBs1_C_like"/>
    <property type="match status" value="1"/>
</dbReference>
<evidence type="ECO:0000256" key="3">
    <source>
        <dbReference type="ARBA" id="ARBA00023172"/>
    </source>
</evidence>
<name>A0ABX7L560_9BACL</name>
<keyword evidence="3" id="KW-0233">DNA recombination</keyword>
<feature type="domain" description="Core-binding (CB)" evidence="6">
    <location>
        <begin position="77"/>
        <end position="159"/>
    </location>
</feature>
<evidence type="ECO:0000313" key="7">
    <source>
        <dbReference type="EMBL" id="QSF42711.1"/>
    </source>
</evidence>
<dbReference type="RefSeq" id="WP_206100400.1">
    <property type="nucleotide sequence ID" value="NZ_CP070969.1"/>
</dbReference>
<accession>A0ABX7L560</accession>
<keyword evidence="8" id="KW-1185">Reference proteome</keyword>
<organism evidence="7 8">
    <name type="scientific">Paenibacillus tianjinensis</name>
    <dbReference type="NCBI Taxonomy" id="2810347"/>
    <lineage>
        <taxon>Bacteria</taxon>
        <taxon>Bacillati</taxon>
        <taxon>Bacillota</taxon>
        <taxon>Bacilli</taxon>
        <taxon>Bacillales</taxon>
        <taxon>Paenibacillaceae</taxon>
        <taxon>Paenibacillus</taxon>
    </lineage>
</organism>
<gene>
    <name evidence="7" type="ORF">JRJ22_15455</name>
</gene>